<evidence type="ECO:0000313" key="7">
    <source>
        <dbReference type="EMBL" id="AAW84665.1"/>
    </source>
</evidence>
<comment type="subcellular location">
    <subcellularLocation>
        <location evidence="1">Cell membrane</location>
        <topology evidence="1">Multi-pass membrane protein</topology>
    </subcellularLocation>
</comment>
<organism evidence="7 8">
    <name type="scientific">Aliivibrio fischeri (strain ATCC 700601 / ES114)</name>
    <name type="common">Vibrio fischeri</name>
    <dbReference type="NCBI Taxonomy" id="312309"/>
    <lineage>
        <taxon>Bacteria</taxon>
        <taxon>Pseudomonadati</taxon>
        <taxon>Pseudomonadota</taxon>
        <taxon>Gammaproteobacteria</taxon>
        <taxon>Vibrionales</taxon>
        <taxon>Vibrionaceae</taxon>
        <taxon>Aliivibrio</taxon>
    </lineage>
</organism>
<gene>
    <name evidence="7" type="primary">rfbX</name>
    <name evidence="7" type="ordered locus">VF_0170</name>
</gene>
<evidence type="ECO:0000256" key="1">
    <source>
        <dbReference type="ARBA" id="ARBA00004651"/>
    </source>
</evidence>
<dbReference type="Proteomes" id="UP000000537">
    <property type="component" value="Chromosome I"/>
</dbReference>
<dbReference type="GeneID" id="54162794"/>
<dbReference type="AlphaFoldDB" id="Q5E8I1"/>
<keyword evidence="8" id="KW-1185">Reference proteome</keyword>
<dbReference type="STRING" id="312309.VF_0170"/>
<dbReference type="OrthoDB" id="103403at2"/>
<keyword evidence="3 6" id="KW-0812">Transmembrane</keyword>
<keyword evidence="2" id="KW-1003">Cell membrane</keyword>
<evidence type="ECO:0000256" key="4">
    <source>
        <dbReference type="ARBA" id="ARBA00022989"/>
    </source>
</evidence>
<evidence type="ECO:0000256" key="5">
    <source>
        <dbReference type="ARBA" id="ARBA00023136"/>
    </source>
</evidence>
<feature type="transmembrane region" description="Helical" evidence="6">
    <location>
        <begin position="148"/>
        <end position="168"/>
    </location>
</feature>
<dbReference type="Pfam" id="PF01943">
    <property type="entry name" value="Polysacc_synt"/>
    <property type="match status" value="1"/>
</dbReference>
<dbReference type="eggNOG" id="COG2244">
    <property type="taxonomic scope" value="Bacteria"/>
</dbReference>
<dbReference type="PANTHER" id="PTHR30250">
    <property type="entry name" value="PST FAMILY PREDICTED COLANIC ACID TRANSPORTER"/>
    <property type="match status" value="1"/>
</dbReference>
<dbReference type="PATRIC" id="fig|312309.11.peg.167"/>
<proteinExistence type="predicted"/>
<feature type="transmembrane region" description="Helical" evidence="6">
    <location>
        <begin position="44"/>
        <end position="65"/>
    </location>
</feature>
<dbReference type="PANTHER" id="PTHR30250:SF11">
    <property type="entry name" value="O-ANTIGEN TRANSPORTER-RELATED"/>
    <property type="match status" value="1"/>
</dbReference>
<sequence>MKLKGVDNKILSNIFSLLSVQGALYIIPLITLPYLVRTLGVENYGVFGFSLAIVSYMSLIVDYGFNITATKTGAEIRYDKNKLSKLFFEILYSKLFMFIICSLSSILFSFFVENNIFNKDIIFVLMFTVFSQVIFPIWFFQAIEELKLVATLNFISKSLSVPLIFILINDEKDLIKLAVIHAITTIIPAIYSVYYIHIRKLVFFYKPSLNSIVSQIKNGWHIFLSGISISFYSTIVTVFLGIFSGATETGYFVAADRLRKAVQGISGPISQSFYPRINSLINTNKKSAINLIKVLYKIQFIVTFILSSLLFIFSEEIVEVLYGNGFVQSIVILKVLSYVPFFVSMSNASGICVIVSFGFNRLFSKIMMFSGGVGVALSFLLINSYGAIGSGLSILISEFIIAIIMIYFVIKLKLLKQ</sequence>
<keyword evidence="4 6" id="KW-1133">Transmembrane helix</keyword>
<dbReference type="EnsemblBacteria" id="AAW84665">
    <property type="protein sequence ID" value="AAW84665"/>
    <property type="gene ID" value="VF_0170"/>
</dbReference>
<dbReference type="EMBL" id="CP000020">
    <property type="protein sequence ID" value="AAW84665.1"/>
    <property type="molecule type" value="Genomic_DNA"/>
</dbReference>
<evidence type="ECO:0000256" key="3">
    <source>
        <dbReference type="ARBA" id="ARBA00022692"/>
    </source>
</evidence>
<feature type="transmembrane region" description="Helical" evidence="6">
    <location>
        <begin position="12"/>
        <end position="32"/>
    </location>
</feature>
<dbReference type="DNASU" id="3278315"/>
<dbReference type="GO" id="GO:0005886">
    <property type="term" value="C:plasma membrane"/>
    <property type="evidence" value="ECO:0007669"/>
    <property type="project" value="UniProtKB-SubCell"/>
</dbReference>
<reference evidence="7 8" key="1">
    <citation type="journal article" date="2005" name="Proc. Natl. Acad. Sci. U.S.A.">
        <title>Complete genome sequence of Vibrio fischeri: a symbiotic bacterium with pathogenic congeners.</title>
        <authorList>
            <person name="Ruby E.G."/>
            <person name="Urbanowski M."/>
            <person name="Campbell J."/>
            <person name="Dunn A."/>
            <person name="Faini M."/>
            <person name="Gunsalus R."/>
            <person name="Lostroh P."/>
            <person name="Lupp C."/>
            <person name="McCann J."/>
            <person name="Millikan D."/>
            <person name="Schaefer A."/>
            <person name="Stabb E."/>
            <person name="Stevens A."/>
            <person name="Visick K."/>
            <person name="Whistler C."/>
            <person name="Greenberg E.P."/>
        </authorList>
    </citation>
    <scope>NUCLEOTIDE SEQUENCE [LARGE SCALE GENOMIC DNA]</scope>
    <source>
        <strain evidence="8">ATCC 700601 / ES114</strain>
    </source>
</reference>
<dbReference type="HOGENOM" id="CLU_022017_0_2_6"/>
<evidence type="ECO:0000256" key="6">
    <source>
        <dbReference type="SAM" id="Phobius"/>
    </source>
</evidence>
<feature type="transmembrane region" description="Helical" evidence="6">
    <location>
        <begin position="366"/>
        <end position="386"/>
    </location>
</feature>
<accession>Q5E8I1</accession>
<reference evidence="7 8" key="2">
    <citation type="journal article" date="2008" name="BMC Genomics">
        <title>Comparative genomics-based investigation of resequencing targets in Vibrio fischeri: focus on point miscalls and artefactual expansions.</title>
        <authorList>
            <person name="Mandel M.J."/>
            <person name="Stabb E.V."/>
            <person name="Ruby E.G."/>
        </authorList>
    </citation>
    <scope>NUCLEOTIDE SEQUENCE [LARGE SCALE GENOMIC DNA]</scope>
    <source>
        <strain evidence="8">ATCC 700601 / ES114</strain>
    </source>
</reference>
<dbReference type="InterPro" id="IPR050833">
    <property type="entry name" value="Poly_Biosynth_Transport"/>
</dbReference>
<feature type="transmembrane region" description="Helical" evidence="6">
    <location>
        <begin position="86"/>
        <end position="109"/>
    </location>
</feature>
<evidence type="ECO:0000313" key="8">
    <source>
        <dbReference type="Proteomes" id="UP000000537"/>
    </source>
</evidence>
<feature type="transmembrane region" description="Helical" evidence="6">
    <location>
        <begin position="174"/>
        <end position="196"/>
    </location>
</feature>
<dbReference type="InterPro" id="IPR002797">
    <property type="entry name" value="Polysacc_synth"/>
</dbReference>
<feature type="transmembrane region" description="Helical" evidence="6">
    <location>
        <begin position="392"/>
        <end position="410"/>
    </location>
</feature>
<protein>
    <submittedName>
        <fullName evidence="7">Predicted polisoprenol-linked O-antigen transporter</fullName>
    </submittedName>
</protein>
<feature type="transmembrane region" description="Helical" evidence="6">
    <location>
        <begin position="294"/>
        <end position="314"/>
    </location>
</feature>
<keyword evidence="5 6" id="KW-0472">Membrane</keyword>
<dbReference type="KEGG" id="vfi:VF_0170"/>
<feature type="transmembrane region" description="Helical" evidence="6">
    <location>
        <begin position="121"/>
        <end position="141"/>
    </location>
</feature>
<dbReference type="RefSeq" id="WP_011261026.1">
    <property type="nucleotide sequence ID" value="NC_006840.2"/>
</dbReference>
<feature type="transmembrane region" description="Helical" evidence="6">
    <location>
        <begin position="326"/>
        <end position="359"/>
    </location>
</feature>
<name>Q5E8I1_ALIF1</name>
<evidence type="ECO:0000256" key="2">
    <source>
        <dbReference type="ARBA" id="ARBA00022475"/>
    </source>
</evidence>
<dbReference type="CDD" id="cd13128">
    <property type="entry name" value="MATE_Wzx_like"/>
    <property type="match status" value="1"/>
</dbReference>